<dbReference type="PANTHER" id="PTHR47967">
    <property type="entry name" value="OS07G0603500 PROTEIN-RELATED"/>
    <property type="match status" value="1"/>
</dbReference>
<evidence type="ECO:0000256" key="1">
    <source>
        <dbReference type="ARBA" id="ARBA00022670"/>
    </source>
</evidence>
<evidence type="ECO:0008006" key="5">
    <source>
        <dbReference type="Google" id="ProtNLM"/>
    </source>
</evidence>
<accession>A0A811RAB1</accession>
<organism evidence="3 4">
    <name type="scientific">Miscanthus lutarioriparius</name>
    <dbReference type="NCBI Taxonomy" id="422564"/>
    <lineage>
        <taxon>Eukaryota</taxon>
        <taxon>Viridiplantae</taxon>
        <taxon>Streptophyta</taxon>
        <taxon>Embryophyta</taxon>
        <taxon>Tracheophyta</taxon>
        <taxon>Spermatophyta</taxon>
        <taxon>Magnoliopsida</taxon>
        <taxon>Liliopsida</taxon>
        <taxon>Poales</taxon>
        <taxon>Poaceae</taxon>
        <taxon>PACMAD clade</taxon>
        <taxon>Panicoideae</taxon>
        <taxon>Andropogonodae</taxon>
        <taxon>Andropogoneae</taxon>
        <taxon>Saccharinae</taxon>
        <taxon>Miscanthus</taxon>
    </lineage>
</organism>
<keyword evidence="1" id="KW-0645">Protease</keyword>
<keyword evidence="4" id="KW-1185">Reference proteome</keyword>
<dbReference type="PANTHER" id="PTHR47967:SF60">
    <property type="entry name" value="PROTEIN ASPARTIC PROTEASE IN GUARD CELL 1-LIKE"/>
    <property type="match status" value="1"/>
</dbReference>
<dbReference type="Gene3D" id="2.40.70.10">
    <property type="entry name" value="Acid Proteases"/>
    <property type="match status" value="1"/>
</dbReference>
<comment type="caution">
    <text evidence="3">The sequence shown here is derived from an EMBL/GenBank/DDBJ whole genome shotgun (WGS) entry which is preliminary data.</text>
</comment>
<evidence type="ECO:0000313" key="4">
    <source>
        <dbReference type="Proteomes" id="UP000604825"/>
    </source>
</evidence>
<evidence type="ECO:0000313" key="3">
    <source>
        <dbReference type="EMBL" id="CAD6267115.1"/>
    </source>
</evidence>
<dbReference type="OrthoDB" id="660550at2759"/>
<dbReference type="GO" id="GO:0006508">
    <property type="term" value="P:proteolysis"/>
    <property type="evidence" value="ECO:0007669"/>
    <property type="project" value="UniProtKB-KW"/>
</dbReference>
<proteinExistence type="predicted"/>
<protein>
    <recommendedName>
        <fullName evidence="5">Peptidase A1 domain-containing protein</fullName>
    </recommendedName>
</protein>
<dbReference type="SUPFAM" id="SSF50630">
    <property type="entry name" value="Acid proteases"/>
    <property type="match status" value="1"/>
</dbReference>
<reference evidence="3" key="1">
    <citation type="submission" date="2020-10" db="EMBL/GenBank/DDBJ databases">
        <authorList>
            <person name="Han B."/>
            <person name="Lu T."/>
            <person name="Zhao Q."/>
            <person name="Huang X."/>
            <person name="Zhao Y."/>
        </authorList>
    </citation>
    <scope>NUCLEOTIDE SEQUENCE</scope>
</reference>
<evidence type="ECO:0000256" key="2">
    <source>
        <dbReference type="ARBA" id="ARBA00022801"/>
    </source>
</evidence>
<dbReference type="Proteomes" id="UP000604825">
    <property type="component" value="Unassembled WGS sequence"/>
</dbReference>
<sequence length="176" mass="18661">MGYDAPDCQALGRSGGGDAKRMTCVYAMGYGDDSTTVGDFIKEMMTFAGGVQIATLGYNATSFSYCLLDFLSSPGSHSSTLTFGAGAVEMSPPASFTPMVWNPNMGTFYYVRLIGVSVGGTRMPGVTERDLQLDPYTGHCGVILDFGITVTRLALPVYIVILDAFRTAATDLGQGR</sequence>
<keyword evidence="2" id="KW-0378">Hydrolase</keyword>
<dbReference type="GO" id="GO:0008233">
    <property type="term" value="F:peptidase activity"/>
    <property type="evidence" value="ECO:0007669"/>
    <property type="project" value="UniProtKB-KW"/>
</dbReference>
<dbReference type="InterPro" id="IPR021109">
    <property type="entry name" value="Peptidase_aspartic_dom_sf"/>
</dbReference>
<name>A0A811RAB1_9POAL</name>
<dbReference type="EMBL" id="CAJGYO010000014">
    <property type="protein sequence ID" value="CAD6267115.1"/>
    <property type="molecule type" value="Genomic_DNA"/>
</dbReference>
<gene>
    <name evidence="3" type="ORF">NCGR_LOCUS50420</name>
</gene>
<dbReference type="AlphaFoldDB" id="A0A811RAB1"/>
<dbReference type="InterPro" id="IPR051708">
    <property type="entry name" value="Plant_Aspart_Prot_A1"/>
</dbReference>